<dbReference type="NCBIfam" id="NF047509">
    <property type="entry name" value="Rv3131_FMN_oxido"/>
    <property type="match status" value="1"/>
</dbReference>
<accession>A0ABS6JMU9</accession>
<sequence length="402" mass="45626">MTYEKQHPNQHTNTPMTRRSFIKKSAAAILILSLGGTTWRAIEQGVFSTGQGPAYEPWNIAAQTDLKGPMPLIRDAILASNPHNSQPWLFKITENQIDVFADKARNIGAIDPYHREMYMGLGCAIENIMLSAPAHGYQSQIHYMPNPADPTAIAKITLGKTTSRDSQLYRAIPYRHTHRGEYDTTKEISSTMMKEMETLCSEERKVRLSWFTSLEDKKQVGELIIKATEAIISDKEMSDSSNKWFKEDWKEIQESRDGITLDAQGEPFLIRAAGKMLPPLSNKQNDDFWLEATKTKHIPTATAFGLLAVRDPMDNEQRARAGRVWQRLHLFGASQGLGMHPLNQVNEMTDREKIIGAVPYFGEELQKLTGDNDWEGLFIFRMGYPLNETYPSPRRPIEDVLL</sequence>
<evidence type="ECO:0000313" key="2">
    <source>
        <dbReference type="Proteomes" id="UP000784880"/>
    </source>
</evidence>
<comment type="caution">
    <text evidence="1">The sequence shown here is derived from an EMBL/GenBank/DDBJ whole genome shotgun (WGS) entry which is preliminary data.</text>
</comment>
<dbReference type="RefSeq" id="WP_217069736.1">
    <property type="nucleotide sequence ID" value="NZ_JAHQCS010000188.1"/>
</dbReference>
<dbReference type="Proteomes" id="UP000784880">
    <property type="component" value="Unassembled WGS sequence"/>
</dbReference>
<dbReference type="EMBL" id="JAHQCS010000188">
    <property type="protein sequence ID" value="MBU9714911.1"/>
    <property type="molecule type" value="Genomic_DNA"/>
</dbReference>
<dbReference type="InterPro" id="IPR006311">
    <property type="entry name" value="TAT_signal"/>
</dbReference>
<reference evidence="1 2" key="1">
    <citation type="submission" date="2021-06" db="EMBL/GenBank/DDBJ databases">
        <title>Bacillus sp. RD4P76, an endophyte from a halophyte.</title>
        <authorList>
            <person name="Sun J.-Q."/>
        </authorList>
    </citation>
    <scope>NUCLEOTIDE SEQUENCE [LARGE SCALE GENOMIC DNA]</scope>
    <source>
        <strain evidence="1 2">CGMCC 1.15917</strain>
    </source>
</reference>
<evidence type="ECO:0008006" key="3">
    <source>
        <dbReference type="Google" id="ProtNLM"/>
    </source>
</evidence>
<organism evidence="1 2">
    <name type="scientific">Evansella tamaricis</name>
    <dbReference type="NCBI Taxonomy" id="2069301"/>
    <lineage>
        <taxon>Bacteria</taxon>
        <taxon>Bacillati</taxon>
        <taxon>Bacillota</taxon>
        <taxon>Bacilli</taxon>
        <taxon>Bacillales</taxon>
        <taxon>Bacillaceae</taxon>
        <taxon>Evansella</taxon>
    </lineage>
</organism>
<protein>
    <recommendedName>
        <fullName evidence="3">Nitroreductase</fullName>
    </recommendedName>
</protein>
<name>A0ABS6JMU9_9BACI</name>
<proteinExistence type="predicted"/>
<evidence type="ECO:0000313" key="1">
    <source>
        <dbReference type="EMBL" id="MBU9714911.1"/>
    </source>
</evidence>
<dbReference type="PROSITE" id="PS51318">
    <property type="entry name" value="TAT"/>
    <property type="match status" value="1"/>
</dbReference>
<gene>
    <name evidence="1" type="ORF">KS419_24505</name>
</gene>
<keyword evidence="2" id="KW-1185">Reference proteome</keyword>